<protein>
    <submittedName>
        <fullName evidence="1">Uncharacterized protein</fullName>
    </submittedName>
</protein>
<dbReference type="Proteomes" id="UP001153332">
    <property type="component" value="Unassembled WGS sequence"/>
</dbReference>
<evidence type="ECO:0000313" key="2">
    <source>
        <dbReference type="Proteomes" id="UP001153332"/>
    </source>
</evidence>
<accession>A0ACC2JHK5</accession>
<comment type="caution">
    <text evidence="1">The sequence shown here is derived from an EMBL/GenBank/DDBJ whole genome shotgun (WGS) entry which is preliminary data.</text>
</comment>
<proteinExistence type="predicted"/>
<evidence type="ECO:0000313" key="1">
    <source>
        <dbReference type="EMBL" id="KAJ8126718.1"/>
    </source>
</evidence>
<reference evidence="1" key="1">
    <citation type="submission" date="2022-12" db="EMBL/GenBank/DDBJ databases">
        <title>Genome Sequence of Lasiodiplodia mahajangana.</title>
        <authorList>
            <person name="Buettner E."/>
        </authorList>
    </citation>
    <scope>NUCLEOTIDE SEQUENCE</scope>
    <source>
        <strain evidence="1">VT137</strain>
    </source>
</reference>
<dbReference type="EMBL" id="JAPUUL010001728">
    <property type="protein sequence ID" value="KAJ8126718.1"/>
    <property type="molecule type" value="Genomic_DNA"/>
</dbReference>
<sequence length="300" mass="33255">MANPNPSSTSTSATQPKKSNNLVGFNDGYNFVLWFICLGALLGFALARLQFLDFHGTFCSPIPKSKFNHAAPGECFYFLQEPYTTGIRLHLGTILPTALLVCIQFTPVIRQKTPTIHRIVGYIVITLSIVSMTGVFVIIPQSFGGGLDAQALNYTLMVAFIWALGMGAASIQRGRVSKHREWMLRAWFWAGSIITGRMISFIILNIPRSEPLYYAMPCDKIDSILKSRTLELYPQCANFYSGKHSDQTVTVRAELKHPTSAVEVAAALDSVFGIANILAFFIHILGVEIYLRVTQTAPKR</sequence>
<organism evidence="1 2">
    <name type="scientific">Lasiodiplodia mahajangana</name>
    <dbReference type="NCBI Taxonomy" id="1108764"/>
    <lineage>
        <taxon>Eukaryota</taxon>
        <taxon>Fungi</taxon>
        <taxon>Dikarya</taxon>
        <taxon>Ascomycota</taxon>
        <taxon>Pezizomycotina</taxon>
        <taxon>Dothideomycetes</taxon>
        <taxon>Dothideomycetes incertae sedis</taxon>
        <taxon>Botryosphaeriales</taxon>
        <taxon>Botryosphaeriaceae</taxon>
        <taxon>Lasiodiplodia</taxon>
    </lineage>
</organism>
<name>A0ACC2JHK5_9PEZI</name>
<gene>
    <name evidence="1" type="ORF">O1611_g6920</name>
</gene>
<keyword evidence="2" id="KW-1185">Reference proteome</keyword>